<dbReference type="EMBL" id="BAAAUD010000013">
    <property type="protein sequence ID" value="GAA2928573.1"/>
    <property type="molecule type" value="Genomic_DNA"/>
</dbReference>
<organism evidence="1 2">
    <name type="scientific">Streptomyces enissocaesilis</name>
    <dbReference type="NCBI Taxonomy" id="332589"/>
    <lineage>
        <taxon>Bacteria</taxon>
        <taxon>Bacillati</taxon>
        <taxon>Actinomycetota</taxon>
        <taxon>Actinomycetes</taxon>
        <taxon>Kitasatosporales</taxon>
        <taxon>Streptomycetaceae</taxon>
        <taxon>Streptomyces</taxon>
        <taxon>Streptomyces rochei group</taxon>
    </lineage>
</organism>
<evidence type="ECO:0000313" key="2">
    <source>
        <dbReference type="Proteomes" id="UP001500403"/>
    </source>
</evidence>
<comment type="caution">
    <text evidence="1">The sequence shown here is derived from an EMBL/GenBank/DDBJ whole genome shotgun (WGS) entry which is preliminary data.</text>
</comment>
<reference evidence="2" key="1">
    <citation type="journal article" date="2019" name="Int. J. Syst. Evol. Microbiol.">
        <title>The Global Catalogue of Microorganisms (GCM) 10K type strain sequencing project: providing services to taxonomists for standard genome sequencing and annotation.</title>
        <authorList>
            <consortium name="The Broad Institute Genomics Platform"/>
            <consortium name="The Broad Institute Genome Sequencing Center for Infectious Disease"/>
            <person name="Wu L."/>
            <person name="Ma J."/>
        </authorList>
    </citation>
    <scope>NUCLEOTIDE SEQUENCE [LARGE SCALE GENOMIC DNA]</scope>
    <source>
        <strain evidence="2">JCM 9088</strain>
    </source>
</reference>
<dbReference type="Proteomes" id="UP001500403">
    <property type="component" value="Unassembled WGS sequence"/>
</dbReference>
<protein>
    <submittedName>
        <fullName evidence="1">Uncharacterized protein</fullName>
    </submittedName>
</protein>
<name>A0ABP6JC81_9ACTN</name>
<gene>
    <name evidence="1" type="ORF">GCM10010446_11330</name>
</gene>
<proteinExistence type="predicted"/>
<evidence type="ECO:0000313" key="1">
    <source>
        <dbReference type="EMBL" id="GAA2928573.1"/>
    </source>
</evidence>
<sequence>MKGGLPISGAQNIGPLAATGYHPHGIEEAFADYDLRPWADCGNPAPGAPGAPHVPWCC</sequence>
<keyword evidence="2" id="KW-1185">Reference proteome</keyword>
<accession>A0ABP6JC81</accession>